<dbReference type="InterPro" id="IPR014710">
    <property type="entry name" value="RmlC-like_jellyroll"/>
</dbReference>
<evidence type="ECO:0000313" key="3">
    <source>
        <dbReference type="Proteomes" id="UP000718451"/>
    </source>
</evidence>
<dbReference type="Pfam" id="PF06172">
    <property type="entry name" value="Cupin_5"/>
    <property type="match status" value="1"/>
</dbReference>
<protein>
    <submittedName>
        <fullName evidence="2">Cupin domain-containing protein</fullName>
    </submittedName>
</protein>
<evidence type="ECO:0000259" key="1">
    <source>
        <dbReference type="Pfam" id="PF06172"/>
    </source>
</evidence>
<feature type="domain" description="DUF985" evidence="1">
    <location>
        <begin position="6"/>
        <end position="145"/>
    </location>
</feature>
<dbReference type="InterPro" id="IPR039935">
    <property type="entry name" value="YML079W-like"/>
</dbReference>
<organism evidence="2 3">
    <name type="scientific">Croceivirga thetidis</name>
    <dbReference type="NCBI Taxonomy" id="2721623"/>
    <lineage>
        <taxon>Bacteria</taxon>
        <taxon>Pseudomonadati</taxon>
        <taxon>Bacteroidota</taxon>
        <taxon>Flavobacteriia</taxon>
        <taxon>Flavobacteriales</taxon>
        <taxon>Flavobacteriaceae</taxon>
        <taxon>Croceivirga</taxon>
    </lineage>
</organism>
<dbReference type="InterPro" id="IPR009327">
    <property type="entry name" value="Cupin_DUF985"/>
</dbReference>
<dbReference type="PANTHER" id="PTHR33387">
    <property type="entry name" value="RMLC-LIKE JELLY ROLL FOLD PROTEIN"/>
    <property type="match status" value="1"/>
</dbReference>
<gene>
    <name evidence="2" type="ORF">HCU67_07525</name>
</gene>
<comment type="caution">
    <text evidence="2">The sequence shown here is derived from an EMBL/GenBank/DDBJ whole genome shotgun (WGS) entry which is preliminary data.</text>
</comment>
<dbReference type="EMBL" id="JAAWWL010000001">
    <property type="protein sequence ID" value="NKI31793.1"/>
    <property type="molecule type" value="Genomic_DNA"/>
</dbReference>
<name>A0ABX1GPD8_9FLAO</name>
<dbReference type="RefSeq" id="WP_168551942.1">
    <property type="nucleotide sequence ID" value="NZ_JAAWWL010000001.1"/>
</dbReference>
<dbReference type="CDD" id="cd06121">
    <property type="entry name" value="cupin_YML079wp"/>
    <property type="match status" value="1"/>
</dbReference>
<dbReference type="Gene3D" id="2.60.120.10">
    <property type="entry name" value="Jelly Rolls"/>
    <property type="match status" value="1"/>
</dbReference>
<dbReference type="SUPFAM" id="SSF51182">
    <property type="entry name" value="RmlC-like cupins"/>
    <property type="match status" value="1"/>
</dbReference>
<accession>A0ABX1GPD8</accession>
<sequence length="168" mass="19129">MNSTAKELIRKLNLKPHPEGGYFRETYRSSSEIPNSVLGEQYRGGRNCSTCIYFLLTSEKFSAFHRIKQDEIWHFYTGKTITLHVISESGNYSNQRIGNALLKDEIPQYVVKGGNWFAAEVKDENAYALVGCTVAPGFSYEDFELKTSLELTNLFPAHKNIIQRLTHA</sequence>
<proteinExistence type="predicted"/>
<dbReference type="InterPro" id="IPR011051">
    <property type="entry name" value="RmlC_Cupin_sf"/>
</dbReference>
<dbReference type="Proteomes" id="UP000718451">
    <property type="component" value="Unassembled WGS sequence"/>
</dbReference>
<dbReference type="PANTHER" id="PTHR33387:SF3">
    <property type="entry name" value="DUF985 DOMAIN-CONTAINING PROTEIN"/>
    <property type="match status" value="1"/>
</dbReference>
<reference evidence="2 3" key="1">
    <citation type="submission" date="2020-04" db="EMBL/GenBank/DDBJ databases">
        <authorList>
            <person name="Yoon J."/>
        </authorList>
    </citation>
    <scope>NUCLEOTIDE SEQUENCE [LARGE SCALE GENOMIC DNA]</scope>
    <source>
        <strain evidence="2 3">DJ-13</strain>
    </source>
</reference>
<keyword evidence="3" id="KW-1185">Reference proteome</keyword>
<evidence type="ECO:0000313" key="2">
    <source>
        <dbReference type="EMBL" id="NKI31793.1"/>
    </source>
</evidence>